<organism evidence="1 2">
    <name type="scientific">Bifidobacterium psychraerophilum</name>
    <dbReference type="NCBI Taxonomy" id="218140"/>
    <lineage>
        <taxon>Bacteria</taxon>
        <taxon>Bacillati</taxon>
        <taxon>Actinomycetota</taxon>
        <taxon>Actinomycetes</taxon>
        <taxon>Bifidobacteriales</taxon>
        <taxon>Bifidobacteriaceae</taxon>
        <taxon>Bifidobacterium</taxon>
    </lineage>
</organism>
<dbReference type="STRING" id="218140.BPSY_2238"/>
<dbReference type="AlphaFoldDB" id="A0A087CCQ0"/>
<dbReference type="EMBL" id="JGZI01000010">
    <property type="protein sequence ID" value="KFI81050.1"/>
    <property type="molecule type" value="Genomic_DNA"/>
</dbReference>
<gene>
    <name evidence="1" type="ORF">BPSY_2238</name>
</gene>
<evidence type="ECO:0000313" key="2">
    <source>
        <dbReference type="Proteomes" id="UP000029050"/>
    </source>
</evidence>
<evidence type="ECO:0000313" key="1">
    <source>
        <dbReference type="EMBL" id="KFI81050.1"/>
    </source>
</evidence>
<keyword evidence="2" id="KW-1185">Reference proteome</keyword>
<reference evidence="1 2" key="1">
    <citation type="submission" date="2014-03" db="EMBL/GenBank/DDBJ databases">
        <title>Genomics of Bifidobacteria.</title>
        <authorList>
            <person name="Ventura M."/>
            <person name="Milani C."/>
            <person name="Lugli G.A."/>
        </authorList>
    </citation>
    <scope>NUCLEOTIDE SEQUENCE [LARGE SCALE GENOMIC DNA]</scope>
    <source>
        <strain evidence="1 2">LMG 21775</strain>
    </source>
</reference>
<dbReference type="eggNOG" id="ENOG5033BZ9">
    <property type="taxonomic scope" value="Bacteria"/>
</dbReference>
<protein>
    <submittedName>
        <fullName evidence="1">Uncharacterized protein</fullName>
    </submittedName>
</protein>
<dbReference type="Gene3D" id="1.10.10.60">
    <property type="entry name" value="Homeodomain-like"/>
    <property type="match status" value="1"/>
</dbReference>
<sequence>MRSAQKQPTHIHQVKRITEADLIETEKRYRAGATLRTLASDLGISRERLSRLLRERGVQFRFNSPTDGDIAEMIRNYQAGESLERVGERLGFDAHTVRKHLPDGGFKTRDSHGQER</sequence>
<dbReference type="Proteomes" id="UP000029050">
    <property type="component" value="Unassembled WGS sequence"/>
</dbReference>
<name>A0A087CCQ0_9BIFI</name>
<comment type="caution">
    <text evidence="1">The sequence shown here is derived from an EMBL/GenBank/DDBJ whole genome shotgun (WGS) entry which is preliminary data.</text>
</comment>
<accession>A0A087CCQ0</accession>
<proteinExistence type="predicted"/>